<dbReference type="Proteomes" id="UP000298416">
    <property type="component" value="Unassembled WGS sequence"/>
</dbReference>
<evidence type="ECO:0000313" key="6">
    <source>
        <dbReference type="EMBL" id="KAG6437357.1"/>
    </source>
</evidence>
<feature type="domain" description="Plastocyanin-like" evidence="3">
    <location>
        <begin position="65"/>
        <end position="128"/>
    </location>
</feature>
<keyword evidence="2" id="KW-0325">Glycoprotein</keyword>
<dbReference type="AlphaFoldDB" id="A0A8X9ABZ9"/>
<comment type="caution">
    <text evidence="6">The sequence shown here is derived from an EMBL/GenBank/DDBJ whole genome shotgun (WGS) entry which is preliminary data.</text>
</comment>
<dbReference type="Pfam" id="PF00394">
    <property type="entry name" value="Cu-oxidase"/>
    <property type="match status" value="1"/>
</dbReference>
<dbReference type="InterPro" id="IPR011706">
    <property type="entry name" value="Cu-oxidase_C"/>
</dbReference>
<evidence type="ECO:0000259" key="3">
    <source>
        <dbReference type="Pfam" id="PF00394"/>
    </source>
</evidence>
<feature type="domain" description="Plastocyanin-like" evidence="4">
    <location>
        <begin position="212"/>
        <end position="322"/>
    </location>
</feature>
<sequence>MNRLCKDQVITAVNGGLPGPAIVARDGDTLVVLVNNISPYNVTIHWYPFPAPFRGIPVVIGEWWNALTINGQPGDLYPCSSKNTVRFTLVRGKTYLLRVINAALNTPVFFKIANHTFTVVAVDASWAVSSHVVPPLASFVNTSTTAIMSYTGASPLSPPLMPPALDPGPIRDRRAHVCDGGARPSPGPLRHSNRGLQRLCEQRERDLYTANFPDNQPVTFDYTNPSNEQNPALMGSARGTRVKVFKYNATVEMVLQNTAVLSSDDHPMHLHGLNFYVVAQGFGNYNPQTDSASFNLVNPQERNTVVVPAFVIRFRANNPGKY</sequence>
<accession>A0A8X9ABZ9</accession>
<evidence type="ECO:0000256" key="2">
    <source>
        <dbReference type="ARBA" id="ARBA00023180"/>
    </source>
</evidence>
<dbReference type="Gene3D" id="2.60.40.420">
    <property type="entry name" value="Cupredoxins - blue copper proteins"/>
    <property type="match status" value="3"/>
</dbReference>
<reference evidence="6" key="1">
    <citation type="submission" date="2018-01" db="EMBL/GenBank/DDBJ databases">
        <authorList>
            <person name="Mao J.F."/>
        </authorList>
    </citation>
    <scope>NUCLEOTIDE SEQUENCE</scope>
    <source>
        <strain evidence="6">Huo1</strain>
        <tissue evidence="6">Leaf</tissue>
    </source>
</reference>
<dbReference type="GO" id="GO:0016491">
    <property type="term" value="F:oxidoreductase activity"/>
    <property type="evidence" value="ECO:0007669"/>
    <property type="project" value="InterPro"/>
</dbReference>
<organism evidence="6">
    <name type="scientific">Salvia splendens</name>
    <name type="common">Scarlet sage</name>
    <dbReference type="NCBI Taxonomy" id="180675"/>
    <lineage>
        <taxon>Eukaryota</taxon>
        <taxon>Viridiplantae</taxon>
        <taxon>Streptophyta</taxon>
        <taxon>Embryophyta</taxon>
        <taxon>Tracheophyta</taxon>
        <taxon>Spermatophyta</taxon>
        <taxon>Magnoliopsida</taxon>
        <taxon>eudicotyledons</taxon>
        <taxon>Gunneridae</taxon>
        <taxon>Pentapetalae</taxon>
        <taxon>asterids</taxon>
        <taxon>lamiids</taxon>
        <taxon>Lamiales</taxon>
        <taxon>Lamiaceae</taxon>
        <taxon>Nepetoideae</taxon>
        <taxon>Mentheae</taxon>
        <taxon>Salviinae</taxon>
        <taxon>Salvia</taxon>
        <taxon>Salvia subgen. Calosphace</taxon>
        <taxon>core Calosphace</taxon>
    </lineage>
</organism>
<dbReference type="Pfam" id="PF07732">
    <property type="entry name" value="Cu-oxidase_3"/>
    <property type="match status" value="1"/>
</dbReference>
<dbReference type="PANTHER" id="PTHR11709">
    <property type="entry name" value="MULTI-COPPER OXIDASE"/>
    <property type="match status" value="1"/>
</dbReference>
<name>A0A8X9ABZ9_SALSN</name>
<proteinExistence type="inferred from homology"/>
<evidence type="ECO:0000256" key="1">
    <source>
        <dbReference type="ARBA" id="ARBA00010609"/>
    </source>
</evidence>
<dbReference type="PANTHER" id="PTHR11709:SF9">
    <property type="entry name" value="LACCASE-7"/>
    <property type="match status" value="1"/>
</dbReference>
<dbReference type="Pfam" id="PF07731">
    <property type="entry name" value="Cu-oxidase_2"/>
    <property type="match status" value="1"/>
</dbReference>
<feature type="domain" description="Plastocyanin-like" evidence="5">
    <location>
        <begin position="3"/>
        <end position="46"/>
    </location>
</feature>
<dbReference type="GO" id="GO:0005507">
    <property type="term" value="F:copper ion binding"/>
    <property type="evidence" value="ECO:0007669"/>
    <property type="project" value="InterPro"/>
</dbReference>
<evidence type="ECO:0000259" key="5">
    <source>
        <dbReference type="Pfam" id="PF07732"/>
    </source>
</evidence>
<dbReference type="EMBL" id="PNBA02000001">
    <property type="protein sequence ID" value="KAG6437357.1"/>
    <property type="molecule type" value="Genomic_DNA"/>
</dbReference>
<gene>
    <name evidence="6" type="ORF">SASPL_102271</name>
</gene>
<reference evidence="6" key="2">
    <citation type="submission" date="2020-08" db="EMBL/GenBank/DDBJ databases">
        <title>Plant Genome Project.</title>
        <authorList>
            <person name="Zhang R.-G."/>
        </authorList>
    </citation>
    <scope>NUCLEOTIDE SEQUENCE</scope>
    <source>
        <strain evidence="6">Huo1</strain>
        <tissue evidence="6">Leaf</tissue>
    </source>
</reference>
<comment type="similarity">
    <text evidence="1">Belongs to the multicopper oxidase family.</text>
</comment>
<keyword evidence="7" id="KW-1185">Reference proteome</keyword>
<dbReference type="SUPFAM" id="SSF49503">
    <property type="entry name" value="Cupredoxins"/>
    <property type="match status" value="3"/>
</dbReference>
<dbReference type="InterPro" id="IPR045087">
    <property type="entry name" value="Cu-oxidase_fam"/>
</dbReference>
<evidence type="ECO:0008006" key="8">
    <source>
        <dbReference type="Google" id="ProtNLM"/>
    </source>
</evidence>
<evidence type="ECO:0000313" key="7">
    <source>
        <dbReference type="Proteomes" id="UP000298416"/>
    </source>
</evidence>
<evidence type="ECO:0000259" key="4">
    <source>
        <dbReference type="Pfam" id="PF07731"/>
    </source>
</evidence>
<protein>
    <recommendedName>
        <fullName evidence="8">Laccase</fullName>
    </recommendedName>
</protein>
<dbReference type="InterPro" id="IPR001117">
    <property type="entry name" value="Cu-oxidase_2nd"/>
</dbReference>
<dbReference type="InterPro" id="IPR011707">
    <property type="entry name" value="Cu-oxidase-like_N"/>
</dbReference>
<dbReference type="InterPro" id="IPR008972">
    <property type="entry name" value="Cupredoxin"/>
</dbReference>